<evidence type="ECO:0000256" key="7">
    <source>
        <dbReference type="ARBA" id="ARBA00022927"/>
    </source>
</evidence>
<comment type="similarity">
    <text evidence="2 10">Belongs to the TonB family.</text>
</comment>
<dbReference type="Gene3D" id="3.30.1150.10">
    <property type="match status" value="1"/>
</dbReference>
<evidence type="ECO:0000256" key="3">
    <source>
        <dbReference type="ARBA" id="ARBA00022448"/>
    </source>
</evidence>
<evidence type="ECO:0000256" key="9">
    <source>
        <dbReference type="ARBA" id="ARBA00023136"/>
    </source>
</evidence>
<dbReference type="InterPro" id="IPR006260">
    <property type="entry name" value="TonB/TolA_C"/>
</dbReference>
<feature type="region of interest" description="Disordered" evidence="11">
    <location>
        <begin position="128"/>
        <end position="151"/>
    </location>
</feature>
<dbReference type="EMBL" id="JAMGBB010000001">
    <property type="protein sequence ID" value="MCL6739759.1"/>
    <property type="molecule type" value="Genomic_DNA"/>
</dbReference>
<sequence>MPYRATPSGADRTKAVVAVVAIYALIIGAVLLIPAGSPLRLGEDQPTALIDINEIPEPQPPPDEQPGKAKEEEGASGRKAEPTEVVVPKPKQVVPAKSPVAAAPVAGTGAESTAGAANAGIGPGAGGSGVGSGGGGTGGGGSPAQWISGGLQNSDYPRTALHDRLQGRVSVRFTVLTSGRIANCRITASSGSPLLDATTCRLLTKRLRFRPATTNSGVPIQSELGSDYTWGINFRRY</sequence>
<evidence type="ECO:0000256" key="2">
    <source>
        <dbReference type="ARBA" id="ARBA00006555"/>
    </source>
</evidence>
<dbReference type="Pfam" id="PF03544">
    <property type="entry name" value="TonB_C"/>
    <property type="match status" value="1"/>
</dbReference>
<comment type="subcellular location">
    <subcellularLocation>
        <location evidence="1 10">Cell inner membrane</location>
        <topology evidence="1 10">Single-pass membrane protein</topology>
        <orientation evidence="1 10">Periplasmic side</orientation>
    </subcellularLocation>
</comment>
<dbReference type="Proteomes" id="UP001165383">
    <property type="component" value="Unassembled WGS sequence"/>
</dbReference>
<protein>
    <recommendedName>
        <fullName evidence="10">Protein TonB</fullName>
    </recommendedName>
</protein>
<feature type="compositionally biased region" description="Basic and acidic residues" evidence="11">
    <location>
        <begin position="65"/>
        <end position="82"/>
    </location>
</feature>
<dbReference type="InterPro" id="IPR037682">
    <property type="entry name" value="TonB_C"/>
</dbReference>
<reference evidence="13" key="1">
    <citation type="submission" date="2022-05" db="EMBL/GenBank/DDBJ databases">
        <authorList>
            <person name="Jo J.-H."/>
            <person name="Im W.-T."/>
        </authorList>
    </citation>
    <scope>NUCLEOTIDE SEQUENCE</scope>
    <source>
        <strain evidence="13">RB56-2</strain>
    </source>
</reference>
<feature type="domain" description="TonB C-terminal" evidence="12">
    <location>
        <begin position="141"/>
        <end position="237"/>
    </location>
</feature>
<keyword evidence="7 10" id="KW-0653">Protein transport</keyword>
<accession>A0ABT0S5U2</accession>
<feature type="compositionally biased region" description="Low complexity" evidence="11">
    <location>
        <begin position="83"/>
        <end position="92"/>
    </location>
</feature>
<keyword evidence="5 10" id="KW-0997">Cell inner membrane</keyword>
<dbReference type="PANTHER" id="PTHR33446">
    <property type="entry name" value="PROTEIN TONB-RELATED"/>
    <property type="match status" value="1"/>
</dbReference>
<evidence type="ECO:0000256" key="5">
    <source>
        <dbReference type="ARBA" id="ARBA00022519"/>
    </source>
</evidence>
<gene>
    <name evidence="13" type="ORF">LZ518_01205</name>
</gene>
<organism evidence="13 14">
    <name type="scientific">Sphingomonas brevis</name>
    <dbReference type="NCBI Taxonomy" id="2908206"/>
    <lineage>
        <taxon>Bacteria</taxon>
        <taxon>Pseudomonadati</taxon>
        <taxon>Pseudomonadota</taxon>
        <taxon>Alphaproteobacteria</taxon>
        <taxon>Sphingomonadales</taxon>
        <taxon>Sphingomonadaceae</taxon>
        <taxon>Sphingomonas</taxon>
    </lineage>
</organism>
<keyword evidence="4 10" id="KW-1003">Cell membrane</keyword>
<evidence type="ECO:0000313" key="13">
    <source>
        <dbReference type="EMBL" id="MCL6739759.1"/>
    </source>
</evidence>
<comment type="function">
    <text evidence="10">Interacts with outer membrane receptor proteins that carry out high-affinity binding and energy dependent uptake into the periplasmic space of specific substrates. It could act to transduce energy from the cytoplasmic membrane to specific energy-requiring processes in the outer membrane, resulting in the release into the periplasm of ligands bound by these outer membrane proteins.</text>
</comment>
<dbReference type="InterPro" id="IPR051045">
    <property type="entry name" value="TonB-dependent_transducer"/>
</dbReference>
<keyword evidence="10" id="KW-0735">Signal-anchor</keyword>
<evidence type="ECO:0000256" key="1">
    <source>
        <dbReference type="ARBA" id="ARBA00004383"/>
    </source>
</evidence>
<dbReference type="PRINTS" id="PR01374">
    <property type="entry name" value="TONBPROTEIN"/>
</dbReference>
<dbReference type="SUPFAM" id="SSF74653">
    <property type="entry name" value="TolA/TonB C-terminal domain"/>
    <property type="match status" value="1"/>
</dbReference>
<feature type="compositionally biased region" description="Gly residues" evidence="11">
    <location>
        <begin position="128"/>
        <end position="142"/>
    </location>
</feature>
<evidence type="ECO:0000313" key="14">
    <source>
        <dbReference type="Proteomes" id="UP001165383"/>
    </source>
</evidence>
<dbReference type="NCBIfam" id="TIGR01352">
    <property type="entry name" value="tonB_Cterm"/>
    <property type="match status" value="1"/>
</dbReference>
<keyword evidence="14" id="KW-1185">Reference proteome</keyword>
<keyword evidence="8 10" id="KW-1133">Transmembrane helix</keyword>
<dbReference type="RefSeq" id="WP_249914234.1">
    <property type="nucleotide sequence ID" value="NZ_JAMGBB010000001.1"/>
</dbReference>
<comment type="caution">
    <text evidence="13">The sequence shown here is derived from an EMBL/GenBank/DDBJ whole genome shotgun (WGS) entry which is preliminary data.</text>
</comment>
<feature type="region of interest" description="Disordered" evidence="11">
    <location>
        <begin position="53"/>
        <end position="92"/>
    </location>
</feature>
<feature type="transmembrane region" description="Helical" evidence="10">
    <location>
        <begin position="15"/>
        <end position="33"/>
    </location>
</feature>
<dbReference type="InterPro" id="IPR003538">
    <property type="entry name" value="TonB"/>
</dbReference>
<keyword evidence="9 10" id="KW-0472">Membrane</keyword>
<evidence type="ECO:0000256" key="11">
    <source>
        <dbReference type="SAM" id="MobiDB-lite"/>
    </source>
</evidence>
<keyword evidence="3 10" id="KW-0813">Transport</keyword>
<evidence type="ECO:0000259" key="12">
    <source>
        <dbReference type="PROSITE" id="PS52015"/>
    </source>
</evidence>
<evidence type="ECO:0000256" key="6">
    <source>
        <dbReference type="ARBA" id="ARBA00022692"/>
    </source>
</evidence>
<proteinExistence type="inferred from homology"/>
<dbReference type="PANTHER" id="PTHR33446:SF2">
    <property type="entry name" value="PROTEIN TONB"/>
    <property type="match status" value="1"/>
</dbReference>
<keyword evidence="6 10" id="KW-0812">Transmembrane</keyword>
<evidence type="ECO:0000256" key="4">
    <source>
        <dbReference type="ARBA" id="ARBA00022475"/>
    </source>
</evidence>
<evidence type="ECO:0000256" key="8">
    <source>
        <dbReference type="ARBA" id="ARBA00022989"/>
    </source>
</evidence>
<name>A0ABT0S5U2_9SPHN</name>
<dbReference type="PROSITE" id="PS52015">
    <property type="entry name" value="TONB_CTD"/>
    <property type="match status" value="1"/>
</dbReference>
<evidence type="ECO:0000256" key="10">
    <source>
        <dbReference type="RuleBase" id="RU362123"/>
    </source>
</evidence>